<dbReference type="InterPro" id="IPR000685">
    <property type="entry name" value="RuBisCO_lsu_C"/>
</dbReference>
<dbReference type="AlphaFoldDB" id="A0A1W6ZZJ4"/>
<dbReference type="KEGG" id="psin:CAK95_04585"/>
<dbReference type="InterPro" id="IPR036376">
    <property type="entry name" value="RuBisCO_lsu_C_sf"/>
</dbReference>
<organism evidence="2 3">
    <name type="scientific">Pseudorhodoplanes sinuspersici</name>
    <dbReference type="NCBI Taxonomy" id="1235591"/>
    <lineage>
        <taxon>Bacteria</taxon>
        <taxon>Pseudomonadati</taxon>
        <taxon>Pseudomonadota</taxon>
        <taxon>Alphaproteobacteria</taxon>
        <taxon>Hyphomicrobiales</taxon>
        <taxon>Pseudorhodoplanes</taxon>
    </lineage>
</organism>
<dbReference type="SUPFAM" id="SSF51649">
    <property type="entry name" value="RuBisCo, C-terminal domain"/>
    <property type="match status" value="1"/>
</dbReference>
<reference evidence="2 3" key="1">
    <citation type="submission" date="2017-05" db="EMBL/GenBank/DDBJ databases">
        <title>Full genome sequence of Pseudorhodoplanes sinuspersici.</title>
        <authorList>
            <person name="Dastgheib S.M.M."/>
            <person name="Shavandi M."/>
            <person name="Tirandaz H."/>
        </authorList>
    </citation>
    <scope>NUCLEOTIDE SEQUENCE [LARGE SCALE GENOMIC DNA]</scope>
    <source>
        <strain evidence="2 3">RIPI110</strain>
    </source>
</reference>
<proteinExistence type="predicted"/>
<dbReference type="OrthoDB" id="9764279at2"/>
<dbReference type="SFLD" id="SFLDS00014">
    <property type="entry name" value="RuBisCO"/>
    <property type="match status" value="1"/>
</dbReference>
<dbReference type="Gene3D" id="3.30.70.150">
    <property type="entry name" value="RuBisCO large subunit, N-terminal domain"/>
    <property type="match status" value="1"/>
</dbReference>
<dbReference type="PANTHER" id="PTHR42704:SF17">
    <property type="entry name" value="RIBULOSE BISPHOSPHATE CARBOXYLASE LARGE CHAIN"/>
    <property type="match status" value="1"/>
</dbReference>
<dbReference type="Gene3D" id="3.20.20.110">
    <property type="entry name" value="Ribulose bisphosphate carboxylase, large subunit, C-terminal domain"/>
    <property type="match status" value="1"/>
</dbReference>
<keyword evidence="3" id="KW-1185">Reference proteome</keyword>
<dbReference type="SFLD" id="SFLDG00301">
    <property type="entry name" value="RuBisCO-like_proteins"/>
    <property type="match status" value="1"/>
</dbReference>
<dbReference type="GO" id="GO:0000287">
    <property type="term" value="F:magnesium ion binding"/>
    <property type="evidence" value="ECO:0007669"/>
    <property type="project" value="InterPro"/>
</dbReference>
<dbReference type="Pfam" id="PF00016">
    <property type="entry name" value="RuBisCO_large"/>
    <property type="match status" value="1"/>
</dbReference>
<name>A0A1W6ZZJ4_9HYPH</name>
<dbReference type="InterPro" id="IPR036422">
    <property type="entry name" value="RuBisCO_lsu_N_sf"/>
</dbReference>
<dbReference type="GO" id="GO:0016984">
    <property type="term" value="F:ribulose-bisphosphate carboxylase activity"/>
    <property type="evidence" value="ECO:0007669"/>
    <property type="project" value="InterPro"/>
</dbReference>
<protein>
    <submittedName>
        <fullName evidence="2">Ribulose 1,5-bisphosphate carboxylase</fullName>
    </submittedName>
</protein>
<dbReference type="EMBL" id="CP021112">
    <property type="protein sequence ID" value="ARQ02743.1"/>
    <property type="molecule type" value="Genomic_DNA"/>
</dbReference>
<accession>A0A1W6ZZJ4</accession>
<sequence>MPLTAISDRAVLDNIVGRVEAIKAVDEGLFEVSVGLSVATSGMEAGQLFNMLFGNTSLHPEVMLKDAVFPDELLAAFGGPRHGISGLRQRVGAGIRALTCSALKPQGSSARELAELARQLARGGLDFIKDDHGLADQVYSPFAERVPRIAEAVREARANDGGRTCYLPSLSGNLDQLRRQVELARAEGIDAVLIAPMVTGVSAFHTIVRENPDFAFMTHPSMAGAARIAPPLLLGKLFRLLGADATVFPNYGGRFGYSQDECRELAKAALARWSKFPATVPVPAGGMTLDRVAEMLEFYGLDVIVLVGGGLLSAGTRITQETAAFVDAVVRHQTA</sequence>
<dbReference type="InterPro" id="IPR033966">
    <property type="entry name" value="RuBisCO"/>
</dbReference>
<dbReference type="PANTHER" id="PTHR42704">
    <property type="entry name" value="RIBULOSE BISPHOSPHATE CARBOXYLASE"/>
    <property type="match status" value="1"/>
</dbReference>
<evidence type="ECO:0000259" key="1">
    <source>
        <dbReference type="Pfam" id="PF00016"/>
    </source>
</evidence>
<evidence type="ECO:0000313" key="3">
    <source>
        <dbReference type="Proteomes" id="UP000194137"/>
    </source>
</evidence>
<feature type="domain" description="Ribulose bisphosphate carboxylase large subunit C-terminal" evidence="1">
    <location>
        <begin position="83"/>
        <end position="312"/>
    </location>
</feature>
<dbReference type="STRING" id="1235591.CAK95_04585"/>
<gene>
    <name evidence="2" type="ORF">CAK95_04585</name>
</gene>
<evidence type="ECO:0000313" key="2">
    <source>
        <dbReference type="EMBL" id="ARQ02743.1"/>
    </source>
</evidence>
<dbReference type="Proteomes" id="UP000194137">
    <property type="component" value="Chromosome"/>
</dbReference>
<dbReference type="GO" id="GO:0015977">
    <property type="term" value="P:carbon fixation"/>
    <property type="evidence" value="ECO:0007669"/>
    <property type="project" value="InterPro"/>
</dbReference>